<proteinExistence type="predicted"/>
<dbReference type="OrthoDB" id="10645503at2759"/>
<dbReference type="RefSeq" id="XP_001314992.1">
    <property type="nucleotide sequence ID" value="XM_001314957.1"/>
</dbReference>
<dbReference type="AlphaFoldDB" id="A2EX49"/>
<reference evidence="1" key="2">
    <citation type="journal article" date="2007" name="Science">
        <title>Draft genome sequence of the sexually transmitted pathogen Trichomonas vaginalis.</title>
        <authorList>
            <person name="Carlton J.M."/>
            <person name="Hirt R.P."/>
            <person name="Silva J.C."/>
            <person name="Delcher A.L."/>
            <person name="Schatz M."/>
            <person name="Zhao Q."/>
            <person name="Wortman J.R."/>
            <person name="Bidwell S.L."/>
            <person name="Alsmark U.C.M."/>
            <person name="Besteiro S."/>
            <person name="Sicheritz-Ponten T."/>
            <person name="Noel C.J."/>
            <person name="Dacks J.B."/>
            <person name="Foster P.G."/>
            <person name="Simillion C."/>
            <person name="Van de Peer Y."/>
            <person name="Miranda-Saavedra D."/>
            <person name="Barton G.J."/>
            <person name="Westrop G.D."/>
            <person name="Mueller S."/>
            <person name="Dessi D."/>
            <person name="Fiori P.L."/>
            <person name="Ren Q."/>
            <person name="Paulsen I."/>
            <person name="Zhang H."/>
            <person name="Bastida-Corcuera F.D."/>
            <person name="Simoes-Barbosa A."/>
            <person name="Brown M.T."/>
            <person name="Hayes R.D."/>
            <person name="Mukherjee M."/>
            <person name="Okumura C.Y."/>
            <person name="Schneider R."/>
            <person name="Smith A.J."/>
            <person name="Vanacova S."/>
            <person name="Villalvazo M."/>
            <person name="Haas B.J."/>
            <person name="Pertea M."/>
            <person name="Feldblyum T.V."/>
            <person name="Utterback T.R."/>
            <person name="Shu C.L."/>
            <person name="Osoegawa K."/>
            <person name="de Jong P.J."/>
            <person name="Hrdy I."/>
            <person name="Horvathova L."/>
            <person name="Zubacova Z."/>
            <person name="Dolezal P."/>
            <person name="Malik S.B."/>
            <person name="Logsdon J.M. Jr."/>
            <person name="Henze K."/>
            <person name="Gupta A."/>
            <person name="Wang C.C."/>
            <person name="Dunne R.L."/>
            <person name="Upcroft J.A."/>
            <person name="Upcroft P."/>
            <person name="White O."/>
            <person name="Salzberg S.L."/>
            <person name="Tang P."/>
            <person name="Chiu C.-H."/>
            <person name="Lee Y.-S."/>
            <person name="Embley T.M."/>
            <person name="Coombs G.H."/>
            <person name="Mottram J.C."/>
            <person name="Tachezy J."/>
            <person name="Fraser-Liggett C.M."/>
            <person name="Johnson P.J."/>
        </authorList>
    </citation>
    <scope>NUCLEOTIDE SEQUENCE [LARGE SCALE GENOMIC DNA]</scope>
    <source>
        <strain evidence="1">G3</strain>
    </source>
</reference>
<organism evidence="1 2">
    <name type="scientific">Trichomonas vaginalis (strain ATCC PRA-98 / G3)</name>
    <dbReference type="NCBI Taxonomy" id="412133"/>
    <lineage>
        <taxon>Eukaryota</taxon>
        <taxon>Metamonada</taxon>
        <taxon>Parabasalia</taxon>
        <taxon>Trichomonadida</taxon>
        <taxon>Trichomonadidae</taxon>
        <taxon>Trichomonas</taxon>
    </lineage>
</organism>
<evidence type="ECO:0000313" key="2">
    <source>
        <dbReference type="Proteomes" id="UP000001542"/>
    </source>
</evidence>
<name>A2EX49_TRIV3</name>
<keyword evidence="2" id="KW-1185">Reference proteome</keyword>
<evidence type="ECO:0000313" key="1">
    <source>
        <dbReference type="EMBL" id="EAY02769.1"/>
    </source>
</evidence>
<protein>
    <submittedName>
        <fullName evidence="1">Uncharacterized protein</fullName>
    </submittedName>
</protein>
<dbReference type="VEuPathDB" id="TrichDB:TVAGG3_0860050"/>
<dbReference type="VEuPathDB" id="TrichDB:TVAG_369970"/>
<dbReference type="EMBL" id="DS113525">
    <property type="protein sequence ID" value="EAY02769.1"/>
    <property type="molecule type" value="Genomic_DNA"/>
</dbReference>
<dbReference type="KEGG" id="tva:4760609"/>
<gene>
    <name evidence="1" type="ORF">TVAG_369970</name>
</gene>
<sequence>MSSTEPESLDAILQAENPPLQSVLGTPSFVQAVKTCHPQLNAYLLSDNIFPEVLNIALTDKAASLGYTAKMISNTMLFLTTNSNETQQKFSENPLFLNVIKSFPDTEYARQPKIAGNFQRILDSIVHRTNGQYLSNLPNISKFLIDNLNILAYSELWITLTTEFMLQFGVDLNLIKMFAQTVGGPNGFTAVASMKQMLKLKKDLFNLFDTVDVVEILLQEVIKPGNPLLLFKLFQVLEKINSVGKDPQVKATILSYGENFNFEEHTQDFIRASAISLFKVFPDEYINRLFDDHPFSSLNSAIIKAISSIGDKKLIELNTKYNLIDRILNNPISKTNPYVWSLAELLYVIPSLITPSFREFKIDIVDPHVLIRSGAFGGERPRDESSDYGDPPEHSAPFVSLDIEILSDSSSSDTSSDEENDIGGFENARFFAKLAGMDDLVEDLNEQQKQTQRSE</sequence>
<accession>A2EX49</accession>
<dbReference type="Proteomes" id="UP000001542">
    <property type="component" value="Unassembled WGS sequence"/>
</dbReference>
<dbReference type="InParanoid" id="A2EX49"/>
<reference evidence="1" key="1">
    <citation type="submission" date="2006-10" db="EMBL/GenBank/DDBJ databases">
        <authorList>
            <person name="Amadeo P."/>
            <person name="Zhao Q."/>
            <person name="Wortman J."/>
            <person name="Fraser-Liggett C."/>
            <person name="Carlton J."/>
        </authorList>
    </citation>
    <scope>NUCLEOTIDE SEQUENCE</scope>
    <source>
        <strain evidence="1">G3</strain>
    </source>
</reference>